<sequence length="267" mass="29321">MENQFVQLTIQNHVGIVKLNRPEAGNAIHLEMAKELMDVAIFCSESEEIRAVVITGAGNKFSVGGDLRSFAEKGEQISSHLKSVTAYLHQAISYFTRMNKPFIGAVNGVAAGAGMSLVCACDMAYAAEHSKFVMAYNKIGLTPDGSGSYFLPRLVGMKRALELMYTNRPLDAKEASEWGIINHVVAGEQLFEVVLELAENLAKGPMNAYGETKKLFYHSQQETLESQMSKESVVLAERASSIEGKEGIAAFLEKRETDFLKERVTSK</sequence>
<dbReference type="PANTHER" id="PTHR43684:SF4">
    <property type="entry name" value="ENOYL-COA HYDRATASE_ISOMERASE FAMILY PROTEIN (AFU_ORTHOLOGUE AFUA_1G01890)"/>
    <property type="match status" value="1"/>
</dbReference>
<evidence type="ECO:0000313" key="3">
    <source>
        <dbReference type="Proteomes" id="UP000548423"/>
    </source>
</evidence>
<accession>A0A852TK13</accession>
<reference evidence="3" key="1">
    <citation type="submission" date="2020-07" db="EMBL/GenBank/DDBJ databases">
        <authorList>
            <person name="Partida-Martinez L."/>
            <person name="Huntemann M."/>
            <person name="Clum A."/>
            <person name="Wang J."/>
            <person name="Palaniappan K."/>
            <person name="Ritter S."/>
            <person name="Chen I.-M."/>
            <person name="Stamatis D."/>
            <person name="Reddy T."/>
            <person name="O'Malley R."/>
            <person name="Daum C."/>
            <person name="Shapiro N."/>
            <person name="Ivanova N."/>
            <person name="Kyrpides N."/>
            <person name="Woyke T."/>
        </authorList>
    </citation>
    <scope>NUCLEOTIDE SEQUENCE [LARGE SCALE GENOMIC DNA]</scope>
    <source>
        <strain evidence="3">AT2.8</strain>
    </source>
</reference>
<dbReference type="CDD" id="cd06558">
    <property type="entry name" value="crotonase-like"/>
    <property type="match status" value="1"/>
</dbReference>
<protein>
    <submittedName>
        <fullName evidence="2">2-(1,2-epoxy-1,2-dihydrophenyl)acetyl-CoA isomerase</fullName>
        <ecNumber evidence="2">5.3.3.18</ecNumber>
    </submittedName>
</protein>
<dbReference type="AlphaFoldDB" id="A0A852TK13"/>
<dbReference type="PANTHER" id="PTHR43684">
    <property type="match status" value="1"/>
</dbReference>
<name>A0A852TK13_9BACI</name>
<dbReference type="EC" id="5.3.3.18" evidence="2"/>
<organism evidence="2 3">
    <name type="scientific">Neobacillus niacini</name>
    <dbReference type="NCBI Taxonomy" id="86668"/>
    <lineage>
        <taxon>Bacteria</taxon>
        <taxon>Bacillati</taxon>
        <taxon>Bacillota</taxon>
        <taxon>Bacilli</taxon>
        <taxon>Bacillales</taxon>
        <taxon>Bacillaceae</taxon>
        <taxon>Neobacillus</taxon>
    </lineage>
</organism>
<dbReference type="InterPro" id="IPR014748">
    <property type="entry name" value="Enoyl-CoA_hydra_C"/>
</dbReference>
<dbReference type="InterPro" id="IPR001753">
    <property type="entry name" value="Enoyl-CoA_hydra/iso"/>
</dbReference>
<evidence type="ECO:0000313" key="2">
    <source>
        <dbReference type="EMBL" id="NYE07434.1"/>
    </source>
</evidence>
<dbReference type="GO" id="GO:0016853">
    <property type="term" value="F:isomerase activity"/>
    <property type="evidence" value="ECO:0007669"/>
    <property type="project" value="UniProtKB-KW"/>
</dbReference>
<dbReference type="InterPro" id="IPR029045">
    <property type="entry name" value="ClpP/crotonase-like_dom_sf"/>
</dbReference>
<dbReference type="SUPFAM" id="SSF52096">
    <property type="entry name" value="ClpP/crotonase"/>
    <property type="match status" value="1"/>
</dbReference>
<dbReference type="EMBL" id="JACCBX010000009">
    <property type="protein sequence ID" value="NYE07434.1"/>
    <property type="molecule type" value="Genomic_DNA"/>
</dbReference>
<proteinExistence type="inferred from homology"/>
<dbReference type="Gene3D" id="3.90.226.10">
    <property type="entry name" value="2-enoyl-CoA Hydratase, Chain A, domain 1"/>
    <property type="match status" value="1"/>
</dbReference>
<reference evidence="3" key="2">
    <citation type="submission" date="2020-08" db="EMBL/GenBank/DDBJ databases">
        <title>The Agave Microbiome: Exploring the role of microbial communities in plant adaptations to desert environments.</title>
        <authorList>
            <person name="Partida-Martinez L.P."/>
        </authorList>
    </citation>
    <scope>NUCLEOTIDE SEQUENCE [LARGE SCALE GENOMIC DNA]</scope>
    <source>
        <strain evidence="3">AT2.8</strain>
    </source>
</reference>
<dbReference type="Proteomes" id="UP000548423">
    <property type="component" value="Unassembled WGS sequence"/>
</dbReference>
<keyword evidence="2" id="KW-0413">Isomerase</keyword>
<dbReference type="Gene3D" id="1.10.12.10">
    <property type="entry name" value="Lyase 2-enoyl-coa Hydratase, Chain A, domain 2"/>
    <property type="match status" value="1"/>
</dbReference>
<dbReference type="InterPro" id="IPR051053">
    <property type="entry name" value="ECH/Chromodomain_protein"/>
</dbReference>
<evidence type="ECO:0000256" key="1">
    <source>
        <dbReference type="ARBA" id="ARBA00005254"/>
    </source>
</evidence>
<dbReference type="Pfam" id="PF00378">
    <property type="entry name" value="ECH_1"/>
    <property type="match status" value="1"/>
</dbReference>
<gene>
    <name evidence="2" type="ORF">F4694_004245</name>
</gene>
<comment type="similarity">
    <text evidence="1">Belongs to the enoyl-CoA hydratase/isomerase family.</text>
</comment>
<comment type="caution">
    <text evidence="2">The sequence shown here is derived from an EMBL/GenBank/DDBJ whole genome shotgun (WGS) entry which is preliminary data.</text>
</comment>